<evidence type="ECO:0000259" key="5">
    <source>
        <dbReference type="Pfam" id="PF00703"/>
    </source>
</evidence>
<dbReference type="InterPro" id="IPR036156">
    <property type="entry name" value="Beta-gal/glucu_dom_sf"/>
</dbReference>
<evidence type="ECO:0000256" key="1">
    <source>
        <dbReference type="ARBA" id="ARBA00007401"/>
    </source>
</evidence>
<comment type="caution">
    <text evidence="10">The sequence shown here is derived from an EMBL/GenBank/DDBJ whole genome shotgun (WGS) entry which is preliminary data.</text>
</comment>
<dbReference type="InterPro" id="IPR032311">
    <property type="entry name" value="DUF4982"/>
</dbReference>
<evidence type="ECO:0000256" key="3">
    <source>
        <dbReference type="ARBA" id="ARBA00023295"/>
    </source>
</evidence>
<dbReference type="SUPFAM" id="SSF49785">
    <property type="entry name" value="Galactose-binding domain-like"/>
    <property type="match status" value="1"/>
</dbReference>
<dbReference type="Pfam" id="PF02836">
    <property type="entry name" value="Glyco_hydro_2_C"/>
    <property type="match status" value="1"/>
</dbReference>
<dbReference type="Gene3D" id="2.60.40.10">
    <property type="entry name" value="Immunoglobulins"/>
    <property type="match status" value="3"/>
</dbReference>
<dbReference type="PANTHER" id="PTHR42732">
    <property type="entry name" value="BETA-GALACTOSIDASE"/>
    <property type="match status" value="1"/>
</dbReference>
<keyword evidence="11" id="KW-1185">Reference proteome</keyword>
<evidence type="ECO:0000256" key="4">
    <source>
        <dbReference type="SAM" id="SignalP"/>
    </source>
</evidence>
<dbReference type="InterPro" id="IPR006103">
    <property type="entry name" value="Glyco_hydro_2_cat"/>
</dbReference>
<dbReference type="Proteomes" id="UP000660024">
    <property type="component" value="Unassembled WGS sequence"/>
</dbReference>
<dbReference type="PANTHER" id="PTHR42732:SF1">
    <property type="entry name" value="BETA-MANNOSIDASE"/>
    <property type="match status" value="1"/>
</dbReference>
<evidence type="ECO:0000259" key="8">
    <source>
        <dbReference type="Pfam" id="PF16355"/>
    </source>
</evidence>
<dbReference type="NCBIfam" id="NF041463">
    <property type="entry name" value="GalB"/>
    <property type="match status" value="1"/>
</dbReference>
<feature type="chain" id="PRO_5045171357" evidence="4">
    <location>
        <begin position="24"/>
        <end position="815"/>
    </location>
</feature>
<dbReference type="Gene3D" id="3.20.20.80">
    <property type="entry name" value="Glycosidases"/>
    <property type="match status" value="1"/>
</dbReference>
<dbReference type="InterPro" id="IPR013783">
    <property type="entry name" value="Ig-like_fold"/>
</dbReference>
<evidence type="ECO:0000256" key="2">
    <source>
        <dbReference type="ARBA" id="ARBA00022801"/>
    </source>
</evidence>
<dbReference type="InterPro" id="IPR051913">
    <property type="entry name" value="GH2_Domain-Containing"/>
</dbReference>
<evidence type="ECO:0000313" key="11">
    <source>
        <dbReference type="Proteomes" id="UP000660024"/>
    </source>
</evidence>
<keyword evidence="2" id="KW-0378">Hydrolase</keyword>
<evidence type="ECO:0000259" key="7">
    <source>
        <dbReference type="Pfam" id="PF02837"/>
    </source>
</evidence>
<dbReference type="InterPro" id="IPR006102">
    <property type="entry name" value="Ig-like_GH2"/>
</dbReference>
<dbReference type="InterPro" id="IPR006101">
    <property type="entry name" value="Glyco_hydro_2"/>
</dbReference>
<dbReference type="Gene3D" id="2.60.120.260">
    <property type="entry name" value="Galactose-binding domain-like"/>
    <property type="match status" value="1"/>
</dbReference>
<sequence>MFKKIGFLLLTFLIYQHTVFAQAIPREVTVLDSGWLFMKGEIEDASALKTNESGWEKVSIPHDWAITGDFNKNNDAQEVKVIEDGESKLTKKVGRTGGLPFEGVGWYRKHLGISEKDKNKTINIEFDGAMSHAQIFLNGKFVGEWPYGYSSFAFDITKYINFSGDNVLAVRLKNFWESSRWYPGAGIYRNVRLVKTNPIHIEHWGTFVQTPLVTREKATLKIETSIKNPRNSIIQLVTKVYDKDNLQVATTQSIDSSGKRKIVQQLNINKPNLWTAATPQLYYAQTSVYANNILLDEYKTPFGIRKIEFKPSQGMLVNGVKTKLKGVCMHSDLGPLGMAINKAALRYRLNLLKEMGCNAIRGTHNPQAPELLELCDEMGFYFIAEAFDEWKNPKLKNGYHLLFDDWAKKDLEAMILRNRNHPSVIMYSIGNEIREQGSKDGYKVAQYLTDICHQTDSTRPTTAAFNNWDAAIKNGLANAVDIPGWNYKPQFYAKIHKDYPNWVVYGSETVSTVSSRGAYELPAEPAQMKTRANNQSSSYDLEYCSWSQLPDMEWQSQDKNDFVAGEFVWTGFDYLGEPTPYGSIWPSKSSYFGIIDLAGIPKDRYFLYQSKWSAKKVLHVLPHWNWEGKEGQIVPVYVYTNYPSAELFINGKSYGKKTFDKSNLLDTYRLRWENAVYQPGELKVIAYDKNGNIADKQIIKTAGKPAKIVLSTDKTDLKPDGKDLAFVTVSVTDKDGNLCPLANNLVNFKINGAGNLKAVGNGNPASLEPFEASFRKAFYGKCMAIVQSAKKDGPINIIAESEGLNSASIKIQTSN</sequence>
<organism evidence="10 11">
    <name type="scientific">Pedobacter segetis</name>
    <dbReference type="NCBI Taxonomy" id="2793069"/>
    <lineage>
        <taxon>Bacteria</taxon>
        <taxon>Pseudomonadati</taxon>
        <taxon>Bacteroidota</taxon>
        <taxon>Sphingobacteriia</taxon>
        <taxon>Sphingobacteriales</taxon>
        <taxon>Sphingobacteriaceae</taxon>
        <taxon>Pedobacter</taxon>
    </lineage>
</organism>
<feature type="domain" description="Glycoside hydrolase family 2 catalytic" evidence="6">
    <location>
        <begin position="314"/>
        <end position="501"/>
    </location>
</feature>
<feature type="domain" description="Glycoside hydrolase family 2" evidence="9">
    <location>
        <begin position="708"/>
        <end position="810"/>
    </location>
</feature>
<reference evidence="10 11" key="1">
    <citation type="submission" date="2020-12" db="EMBL/GenBank/DDBJ databases">
        <title>Bacterial novel species Pedobacter sp. SD-b isolated from soil.</title>
        <authorList>
            <person name="Jung H.-Y."/>
        </authorList>
    </citation>
    <scope>NUCLEOTIDE SEQUENCE [LARGE SCALE GENOMIC DNA]</scope>
    <source>
        <strain evidence="10 11">SD-b</strain>
    </source>
</reference>
<feature type="signal peptide" evidence="4">
    <location>
        <begin position="1"/>
        <end position="23"/>
    </location>
</feature>
<feature type="domain" description="DUF4982" evidence="8">
    <location>
        <begin position="631"/>
        <end position="692"/>
    </location>
</feature>
<dbReference type="RefSeq" id="WP_200587117.1">
    <property type="nucleotide sequence ID" value="NZ_JAEHFY010000019.1"/>
</dbReference>
<comment type="similarity">
    <text evidence="1">Belongs to the glycosyl hydrolase 2 family.</text>
</comment>
<dbReference type="Pfam" id="PF16355">
    <property type="entry name" value="DUF4982"/>
    <property type="match status" value="1"/>
</dbReference>
<feature type="domain" description="Glycoside hydrolase family 2 immunoglobulin-like beta-sandwich" evidence="5">
    <location>
        <begin position="200"/>
        <end position="305"/>
    </location>
</feature>
<dbReference type="SUPFAM" id="SSF51445">
    <property type="entry name" value="(Trans)glycosidases"/>
    <property type="match status" value="1"/>
</dbReference>
<dbReference type="Pfam" id="PF18565">
    <property type="entry name" value="Glyco_hydro2_C5"/>
    <property type="match status" value="1"/>
</dbReference>
<dbReference type="Pfam" id="PF02837">
    <property type="entry name" value="Glyco_hydro_2_N"/>
    <property type="match status" value="1"/>
</dbReference>
<dbReference type="Pfam" id="PF00703">
    <property type="entry name" value="Glyco_hydro_2"/>
    <property type="match status" value="1"/>
</dbReference>
<evidence type="ECO:0000259" key="6">
    <source>
        <dbReference type="Pfam" id="PF02836"/>
    </source>
</evidence>
<evidence type="ECO:0000313" key="10">
    <source>
        <dbReference type="EMBL" id="MBK0383893.1"/>
    </source>
</evidence>
<gene>
    <name evidence="10" type="ORF">I5M32_13070</name>
</gene>
<dbReference type="SUPFAM" id="SSF49303">
    <property type="entry name" value="beta-Galactosidase/glucuronidase domain"/>
    <property type="match status" value="1"/>
</dbReference>
<accession>A0ABS1BLY4</accession>
<dbReference type="InterPro" id="IPR008979">
    <property type="entry name" value="Galactose-bd-like_sf"/>
</dbReference>
<dbReference type="InterPro" id="IPR008964">
    <property type="entry name" value="Invasin/intimin_cell_adhesion"/>
</dbReference>
<dbReference type="InterPro" id="IPR040605">
    <property type="entry name" value="Glyco_hydro2_dom5"/>
</dbReference>
<dbReference type="EMBL" id="JAEHFY010000019">
    <property type="protein sequence ID" value="MBK0383893.1"/>
    <property type="molecule type" value="Genomic_DNA"/>
</dbReference>
<dbReference type="InterPro" id="IPR017853">
    <property type="entry name" value="GH"/>
</dbReference>
<proteinExistence type="inferred from homology"/>
<keyword evidence="3" id="KW-0326">Glycosidase</keyword>
<protein>
    <submittedName>
        <fullName evidence="10">DUF4982 domain-containing protein</fullName>
    </submittedName>
</protein>
<dbReference type="InterPro" id="IPR006104">
    <property type="entry name" value="Glyco_hydro_2_N"/>
</dbReference>
<feature type="domain" description="Glycosyl hydrolases family 2 sugar binding" evidence="7">
    <location>
        <begin position="102"/>
        <end position="196"/>
    </location>
</feature>
<evidence type="ECO:0000259" key="9">
    <source>
        <dbReference type="Pfam" id="PF18565"/>
    </source>
</evidence>
<keyword evidence="4" id="KW-0732">Signal</keyword>
<dbReference type="InterPro" id="IPR048229">
    <property type="entry name" value="GalB-like"/>
</dbReference>
<name>A0ABS1BLY4_9SPHI</name>
<dbReference type="PRINTS" id="PR00132">
    <property type="entry name" value="GLHYDRLASE2"/>
</dbReference>
<dbReference type="SUPFAM" id="SSF49373">
    <property type="entry name" value="Invasin/intimin cell-adhesion fragments"/>
    <property type="match status" value="1"/>
</dbReference>